<dbReference type="SMART" id="SM00850">
    <property type="entry name" value="LytTR"/>
    <property type="match status" value="1"/>
</dbReference>
<dbReference type="Gene3D" id="3.40.50.2300">
    <property type="match status" value="1"/>
</dbReference>
<keyword evidence="1" id="KW-0597">Phosphoprotein</keyword>
<dbReference type="PANTHER" id="PTHR37299">
    <property type="entry name" value="TRANSCRIPTIONAL REGULATOR-RELATED"/>
    <property type="match status" value="1"/>
</dbReference>
<protein>
    <submittedName>
        <fullName evidence="4">Transcriptional regulatory protein YpdB</fullName>
    </submittedName>
</protein>
<accession>A0A0N0GMW0</accession>
<dbReference type="GO" id="GO:0003677">
    <property type="term" value="F:DNA binding"/>
    <property type="evidence" value="ECO:0007669"/>
    <property type="project" value="InterPro"/>
</dbReference>
<dbReference type="SMART" id="SM00448">
    <property type="entry name" value="REC"/>
    <property type="match status" value="1"/>
</dbReference>
<dbReference type="PANTHER" id="PTHR37299:SF1">
    <property type="entry name" value="STAGE 0 SPORULATION PROTEIN A HOMOLOG"/>
    <property type="match status" value="1"/>
</dbReference>
<dbReference type="Pfam" id="PF04397">
    <property type="entry name" value="LytTR"/>
    <property type="match status" value="1"/>
</dbReference>
<dbReference type="STRING" id="857265.WG78_13815"/>
<dbReference type="Proteomes" id="UP000037939">
    <property type="component" value="Unassembled WGS sequence"/>
</dbReference>
<dbReference type="InterPro" id="IPR001789">
    <property type="entry name" value="Sig_transdc_resp-reg_receiver"/>
</dbReference>
<proteinExistence type="predicted"/>
<dbReference type="GO" id="GO:0000156">
    <property type="term" value="F:phosphorelay response regulator activity"/>
    <property type="evidence" value="ECO:0007669"/>
    <property type="project" value="InterPro"/>
</dbReference>
<dbReference type="Gene3D" id="2.40.50.1020">
    <property type="entry name" value="LytTr DNA-binding domain"/>
    <property type="match status" value="1"/>
</dbReference>
<feature type="domain" description="Response regulatory" evidence="2">
    <location>
        <begin position="6"/>
        <end position="123"/>
    </location>
</feature>
<dbReference type="OrthoDB" id="8889669at2"/>
<dbReference type="RefSeq" id="WP_053938399.1">
    <property type="nucleotide sequence ID" value="NZ_LAQT01000010.1"/>
</dbReference>
<name>A0A0N0GMW0_9NEIS</name>
<dbReference type="PROSITE" id="PS50930">
    <property type="entry name" value="HTH_LYTTR"/>
    <property type="match status" value="1"/>
</dbReference>
<dbReference type="EMBL" id="LAQT01000010">
    <property type="protein sequence ID" value="KPC52141.1"/>
    <property type="molecule type" value="Genomic_DNA"/>
</dbReference>
<feature type="modified residue" description="4-aspartylphosphate" evidence="1">
    <location>
        <position position="60"/>
    </location>
</feature>
<evidence type="ECO:0000313" key="5">
    <source>
        <dbReference type="Proteomes" id="UP000037939"/>
    </source>
</evidence>
<evidence type="ECO:0000259" key="2">
    <source>
        <dbReference type="PROSITE" id="PS50110"/>
    </source>
</evidence>
<dbReference type="Pfam" id="PF00072">
    <property type="entry name" value="Response_reg"/>
    <property type="match status" value="1"/>
</dbReference>
<evidence type="ECO:0000259" key="3">
    <source>
        <dbReference type="PROSITE" id="PS50930"/>
    </source>
</evidence>
<comment type="caution">
    <text evidence="4">The sequence shown here is derived from an EMBL/GenBank/DDBJ whole genome shotgun (WGS) entry which is preliminary data.</text>
</comment>
<organism evidence="4 5">
    <name type="scientific">Amantichitinum ursilacus</name>
    <dbReference type="NCBI Taxonomy" id="857265"/>
    <lineage>
        <taxon>Bacteria</taxon>
        <taxon>Pseudomonadati</taxon>
        <taxon>Pseudomonadota</taxon>
        <taxon>Betaproteobacteria</taxon>
        <taxon>Neisseriales</taxon>
        <taxon>Chitinibacteraceae</taxon>
        <taxon>Amantichitinum</taxon>
    </lineage>
</organism>
<dbReference type="InterPro" id="IPR046947">
    <property type="entry name" value="LytR-like"/>
</dbReference>
<dbReference type="PROSITE" id="PS50110">
    <property type="entry name" value="RESPONSE_REGULATORY"/>
    <property type="match status" value="1"/>
</dbReference>
<dbReference type="AlphaFoldDB" id="A0A0N0GMW0"/>
<dbReference type="SUPFAM" id="SSF52172">
    <property type="entry name" value="CheY-like"/>
    <property type="match status" value="1"/>
</dbReference>
<reference evidence="4 5" key="1">
    <citation type="submission" date="2015-07" db="EMBL/GenBank/DDBJ databases">
        <title>Draft genome sequence of the Amantichitinum ursilacus IGB-41, a new chitin-degrading bacterium.</title>
        <authorList>
            <person name="Kirstahler P."/>
            <person name="Guenther M."/>
            <person name="Grumaz C."/>
            <person name="Rupp S."/>
            <person name="Zibek S."/>
            <person name="Sohn K."/>
        </authorList>
    </citation>
    <scope>NUCLEOTIDE SEQUENCE [LARGE SCALE GENOMIC DNA]</scope>
    <source>
        <strain evidence="4 5">IGB-41</strain>
    </source>
</reference>
<evidence type="ECO:0000256" key="1">
    <source>
        <dbReference type="PROSITE-ProRule" id="PRU00169"/>
    </source>
</evidence>
<evidence type="ECO:0000313" key="4">
    <source>
        <dbReference type="EMBL" id="KPC52141.1"/>
    </source>
</evidence>
<gene>
    <name evidence="4" type="primary">ypdB_1</name>
    <name evidence="4" type="ORF">WG78_13815</name>
</gene>
<sequence>MTTPLRLFLVDDEMPALRRLEDVLHDCASECPIEILGTATNGVSALAQLAEADADAAIIDIQMPQMSGIELARELQSLSQPPAVIFATAFEEYGVAAFEVRAVDYLLKPIRRERLLDALNRVAEMRAAQAQAEPASHARSHFSVTERGRLHLIPVAEARYLKAEQKYITLRTREREYLLEDSLTRLEEEFGSRFVRIHRNCLVARDSLVGFEKMPSNGGETHWVAVLKDVPERLAVSRRQQHVIKEFKKNG</sequence>
<dbReference type="InterPro" id="IPR011006">
    <property type="entry name" value="CheY-like_superfamily"/>
</dbReference>
<feature type="domain" description="HTH LytTR-type" evidence="3">
    <location>
        <begin position="142"/>
        <end position="250"/>
    </location>
</feature>
<keyword evidence="5" id="KW-1185">Reference proteome</keyword>
<dbReference type="InterPro" id="IPR007492">
    <property type="entry name" value="LytTR_DNA-bd_dom"/>
</dbReference>